<dbReference type="PANTHER" id="PTHR45703">
    <property type="entry name" value="DYNEIN HEAVY CHAIN"/>
    <property type="match status" value="1"/>
</dbReference>
<feature type="domain" description="Dynein heavy chain C-terminal" evidence="25">
    <location>
        <begin position="2285"/>
        <end position="2584"/>
    </location>
</feature>
<evidence type="ECO:0000259" key="19">
    <source>
        <dbReference type="Pfam" id="PF12777"/>
    </source>
</evidence>
<dbReference type="InterPro" id="IPR042219">
    <property type="entry name" value="AAA_lid_11_sf"/>
</dbReference>
<dbReference type="GO" id="GO:0051959">
    <property type="term" value="F:dynein light intermediate chain binding"/>
    <property type="evidence" value="ECO:0007669"/>
    <property type="project" value="InterPro"/>
</dbReference>
<feature type="coiled-coil region" evidence="16">
    <location>
        <begin position="1395"/>
        <end position="1443"/>
    </location>
</feature>
<organism evidence="26">
    <name type="scientific">Marsilea vestita</name>
    <name type="common">Hairy water-clover</name>
    <dbReference type="NCBI Taxonomy" id="59764"/>
    <lineage>
        <taxon>Eukaryota</taxon>
        <taxon>Viridiplantae</taxon>
        <taxon>Streptophyta</taxon>
        <taxon>Embryophyta</taxon>
        <taxon>Tracheophyta</taxon>
        <taxon>Polypodiopsida</taxon>
        <taxon>Polypodiidae</taxon>
        <taxon>Salviniales</taxon>
        <taxon>Marsileaceae</taxon>
        <taxon>Marsilea</taxon>
    </lineage>
</organism>
<dbReference type="InterPro" id="IPR027417">
    <property type="entry name" value="P-loop_NTPase"/>
</dbReference>
<feature type="domain" description="Dynein heavy chain AAA 5 extension" evidence="22">
    <location>
        <begin position="352"/>
        <end position="496"/>
    </location>
</feature>
<evidence type="ECO:0000256" key="14">
    <source>
        <dbReference type="ARBA" id="ARBA00023212"/>
    </source>
</evidence>
<protein>
    <submittedName>
        <fullName evidence="26">Axonemal inner arm dynein heavy chain 4</fullName>
    </submittedName>
</protein>
<dbReference type="FunFam" id="1.10.8.710:FF:000004">
    <property type="entry name" value="Dynein axonemal heavy chain 6"/>
    <property type="match status" value="1"/>
</dbReference>
<dbReference type="InterPro" id="IPR004273">
    <property type="entry name" value="Dynein_heavy_D6_P-loop"/>
</dbReference>
<dbReference type="FunFam" id="3.40.50.300:FF:002141">
    <property type="entry name" value="Dynein heavy chain"/>
    <property type="match status" value="1"/>
</dbReference>
<feature type="domain" description="Dynein heavy chain AAA lid" evidence="24">
    <location>
        <begin position="2138"/>
        <end position="2278"/>
    </location>
</feature>
<dbReference type="FunFam" id="1.10.472.130:FF:000005">
    <property type="entry name" value="Dynein axonemal heavy chain 7"/>
    <property type="match status" value="1"/>
</dbReference>
<dbReference type="FunFam" id="3.10.490.20:FF:000001">
    <property type="entry name" value="dynein heavy chain 7, axonemal"/>
    <property type="match status" value="1"/>
</dbReference>
<keyword evidence="15" id="KW-0966">Cell projection</keyword>
<evidence type="ECO:0000256" key="6">
    <source>
        <dbReference type="ARBA" id="ARBA00022737"/>
    </source>
</evidence>
<gene>
    <name evidence="26" type="primary">DHC</name>
</gene>
<dbReference type="Gene3D" id="1.20.920.20">
    <property type="match status" value="1"/>
</dbReference>
<evidence type="ECO:0000259" key="22">
    <source>
        <dbReference type="Pfam" id="PF17852"/>
    </source>
</evidence>
<evidence type="ECO:0000256" key="7">
    <source>
        <dbReference type="ARBA" id="ARBA00022741"/>
    </source>
</evidence>
<dbReference type="GO" id="GO:0030286">
    <property type="term" value="C:dynein complex"/>
    <property type="evidence" value="ECO:0007669"/>
    <property type="project" value="UniProtKB-KW"/>
</dbReference>
<dbReference type="InterPro" id="IPR041658">
    <property type="entry name" value="AAA_lid_11"/>
</dbReference>
<dbReference type="FunFam" id="3.40.50.300:FF:000223">
    <property type="entry name" value="Dynein heavy chain 3, axonemal"/>
    <property type="match status" value="1"/>
</dbReference>
<dbReference type="InterPro" id="IPR026983">
    <property type="entry name" value="DHC"/>
</dbReference>
<keyword evidence="10" id="KW-0243">Dynein</keyword>
<dbReference type="FunFam" id="1.10.8.720:FF:000001">
    <property type="entry name" value="dynein heavy chain 7, axonemal"/>
    <property type="match status" value="1"/>
</dbReference>
<keyword evidence="14" id="KW-0206">Cytoskeleton</keyword>
<dbReference type="Gene3D" id="3.10.490.20">
    <property type="match status" value="1"/>
</dbReference>
<evidence type="ECO:0000256" key="11">
    <source>
        <dbReference type="ARBA" id="ARBA00023054"/>
    </source>
</evidence>
<dbReference type="InterPro" id="IPR035706">
    <property type="entry name" value="AAA_9"/>
</dbReference>
<evidence type="ECO:0000256" key="9">
    <source>
        <dbReference type="ARBA" id="ARBA00022846"/>
    </source>
</evidence>
<reference evidence="26" key="1">
    <citation type="journal article" date="2016" name="Cytoskeleton">
        <title>Transcriptome analysis reveals a diverse family of kinesins essential for spermatogenesis in the fern Marsilea.</title>
        <authorList>
            <person name="Tomei E.J."/>
            <person name="Wolniak S.M."/>
        </authorList>
    </citation>
    <scope>NUCLEOTIDE SEQUENCE</scope>
</reference>
<evidence type="ECO:0000256" key="12">
    <source>
        <dbReference type="ARBA" id="ARBA00023069"/>
    </source>
</evidence>
<dbReference type="Pfam" id="PF12780">
    <property type="entry name" value="AAA_8"/>
    <property type="match status" value="1"/>
</dbReference>
<keyword evidence="4" id="KW-0934">Plastid</keyword>
<sequence>MNPGYAGRSELPDNLKALFRTVAMMVPDYALISEIILYSSGYLQARDCARKIVATYQLCSEQLSSQDHYDYGMRAVIAVLRAASNLKQRYPDQDEFVLMLRSIIDVNLCKFLSQDVPLFNGIVSDLFPGVVLPEADYTNLTKAIKDNCKQLNLQPTPYFMTKIIQLYEMIIVRHGLMLVGQPFSGKTSALRILQRALTDMSEAGLSERKVQVSTVNPKSVTMGQLYGQADPITQEWLDGVLAVRFREHAADQSDDRKWLVLDGPVDAIWIENMNTVLDDNKKLCLPNSEIIQMPSSMNMIFEVGDLAVASPATVSRCGMVYLEPHQLGWHPLMLSWMETLPPSIFGETKEHLKGLFEWLVPPCIKFVRKNIKETSATSDTNLVVGLMRIFYSMIDEFKNEEISKNMGKEKRKIWIDSIFVFSLIWSIGCSGDDDGRKAFEEFFRKLATGHTPDGYDIYIMNKNVVLLVELMSSDGGMTIYDYVFDKTMAKWTLWTELITPIEIPENTTFSDIIVPTKDTIRNKFILNQCVLSGIPMLFVGPTGTGKTIYINQHLVQGLSSETYMSVLVCFSARTSANMTQSQIDGQLDRRRRGVYGPQLGKKLIIFVDDLNMPQPEVYGAQPPIELLRQYMDHGGWYGRDNVFREIVDVQFVAAMGPPGGGRNYVTQRYLRHFNTVAISQVGEDSLRQIFTTILKWHLTIKYAFPHDVQMQIPRVIESTLDVYKEAKDHLLPTPNKSHYTFNLRDFAKVIQGMMLQQPSTVPLGPEGSRQYIRLWTHEVLRVFYDRLCDDQDRNWLLKVLNNLIKKHFNQDFDKLFAHLLSESSTTIGQTEMRKCFFGDYIKEDIESRTYEEIVDVPNLITLMENYLRDYNGISKRPMNLAMFLFAVEHVSRICRVLKQPGGHMLLVGVGGSGRQSLTRLAASVSMMPVFQVEISRSYTMVEWRDDIKLMLSKAGASPGTPSIFLFSDTQIKDEGFVEDINNLLNSGEVPNIFPGDERATISEAVKEKAKKLGVELNTPSDTWRFFVNECKKNLHVIFCVSPVGQAFKDRIRQFPSLVNCCTIDWFQEWPEDALEAVALKFLKETPLDENIRNSIVRICKVFHERACFYSQELRVKMGRYNYVTPTSYLELLTTFKALLVVKQGENLKRRKGYEVGLDKLRSSAEQVAVMQQELTDLKPKLLVTVEEVEKLMLKVEREKKEVVEPKKSIVQRDEAEASKQAAEAKGIRDECEAALASAMPALEEALSALDTISEKDIGYVKKLTNPPAAVKLVMEAICVVLDVKPAKQPDGKGGFVQDYWKPSVTLLNNRDFLQTLKEFDKDNIDPKIMSRVRQQYISNSDFTPERAANASAAAEGLCKWIIAMDKYDVVAKFVAPKRQKLKAAEDKYQHVMVGLRAKQEELKVILQKLAGLEADLEAIMLKKENLQHDVKMCTIKLERAEQLIGGLGGERSRWLAVAKELETLYPNLTGDVLLASGIIAYLGAFPASYRQEIVESWMALCVKEKLPRSPTFSLKTVLGNPVQIRDWIISGLPNDSFSTDNGIIVANSRRWPLLIDPEGQANKWIRNMERERNLQIIKLSGGGEYMRTLENAIQFGLPVLLENVGEELDPSLEPLLLKQVFKSGGMTCIRLGDATIEYNSDFRFYITTKLRNPHYLPETSVKVTLLNFMITREGLSDQLLGVVVARERPDLEQQKNELVVQSAENKRRLKELEDQILQVLSTSEGNILEDETAVKIISEAKAVGNDITVKQSLAEVTEKNIDDARKAYASSGDSAAVLFFCISDLANIDPMYQYSLPWFVNLFINSIANSQKSTDLTQRLAIIHNYFLVALYKNICRSLFEKDKLLFSCLLTYRVMEHAKRISQEEWMFFLTGGMGSALAKPNPAPEWLSDKSWGEIVRLSKISAFENLDLYISTYKSEWKAMYESMEPHKYKLPGKLSQLTLFQRLLIVRCIRPDKVVPAIRDFVYEQLGAEFVRPPQFNLEACYKESSATCPLIFVLSAGSDPTAVLLTFAAEKEMADKLAPVSLGQGQGPRAAALIMDAMAQGTWVLLQNCHLAPSWMPELERICENVPAEVNPGFRLWMTSYPSKKFPITVLQNGVKMTNEPPKGLRANMKRSYGLDPISNEDFFESCSQPSVFKSLLFGLCFFHACIQERRNFGPLGWNIPYGFDDGDLRISVRQLHMFINESSPSNLPLQALKYVTGECNYGGRVTDDKDRILLNAILERCYCQKILEPGYSLSESGSYVTPLPGDLNSYMSHIDNFPDMPLPEAFGLHSNADITKEVNETNLILMSMLKASMATGVSSGGSGGAGSIGEVVRSLLNSLPANFDIEACERKYPILYEESMHSVLSQEMARFNKLLDRIRTTLKSMEKAIRGIVVMSADIEKAYHSIAVNKVPELWKKVSYPSLKPLDSYFSDLLERIKTMQTWYQQGPPTIHWLSGFFFAQSFMTASLQNYARKYKLAIDTLSFDFEIIDKEPTAPPAEGVYVRGLFLEGCGWDPIKKCLCESKPKVIYMPAPIIWLRPSPTAKLKTYPHYNCPVYRTAERRGVLATTGHSTNFLMKIRMPSNDPPAHWIQRGVALICSLSD</sequence>
<keyword evidence="13" id="KW-0505">Motor protein</keyword>
<dbReference type="Gene3D" id="1.20.920.30">
    <property type="match status" value="1"/>
</dbReference>
<evidence type="ECO:0000259" key="23">
    <source>
        <dbReference type="Pfam" id="PF17857"/>
    </source>
</evidence>
<feature type="domain" description="Dynein heavy chain coiled coil stalk" evidence="19">
    <location>
        <begin position="1154"/>
        <end position="1496"/>
    </location>
</feature>
<dbReference type="FunFam" id="3.40.50.300:FF:001328">
    <property type="entry name" value="Dynein heavy chain 6, axonemal"/>
    <property type="match status" value="1"/>
</dbReference>
<evidence type="ECO:0000256" key="8">
    <source>
        <dbReference type="ARBA" id="ARBA00022840"/>
    </source>
</evidence>
<evidence type="ECO:0000259" key="18">
    <source>
        <dbReference type="Pfam" id="PF12774"/>
    </source>
</evidence>
<dbReference type="Gene3D" id="1.20.1270.280">
    <property type="match status" value="1"/>
</dbReference>
<comment type="subcellular location">
    <subcellularLocation>
        <location evidence="1">Cytoplasm</location>
        <location evidence="1">Cytoskeleton</location>
        <location evidence="1">Flagellum axoneme</location>
    </subcellularLocation>
</comment>
<evidence type="ECO:0000256" key="1">
    <source>
        <dbReference type="ARBA" id="ARBA00004611"/>
    </source>
</evidence>
<dbReference type="PANTHER" id="PTHR45703:SF35">
    <property type="entry name" value="DYNEIN HEAVY CHAIN"/>
    <property type="match status" value="1"/>
</dbReference>
<dbReference type="InterPro" id="IPR035699">
    <property type="entry name" value="AAA_6"/>
</dbReference>
<dbReference type="InterPro" id="IPR043157">
    <property type="entry name" value="Dynein_AAA1S"/>
</dbReference>
<dbReference type="Gene3D" id="3.40.50.300">
    <property type="entry name" value="P-loop containing nucleotide triphosphate hydrolases"/>
    <property type="match status" value="5"/>
</dbReference>
<evidence type="ECO:0000259" key="17">
    <source>
        <dbReference type="Pfam" id="PF03028"/>
    </source>
</evidence>
<proteinExistence type="evidence at transcript level"/>
<evidence type="ECO:0000256" key="13">
    <source>
        <dbReference type="ARBA" id="ARBA00023175"/>
    </source>
</evidence>
<evidence type="ECO:0000256" key="2">
    <source>
        <dbReference type="ARBA" id="ARBA00008887"/>
    </source>
</evidence>
<feature type="domain" description="Dynein heavy chain ATP-binding dynein motor region" evidence="21">
    <location>
        <begin position="1525"/>
        <end position="1747"/>
    </location>
</feature>
<dbReference type="InterPro" id="IPR041589">
    <property type="entry name" value="DNAH3_AAA_lid_1"/>
</dbReference>
<dbReference type="InterPro" id="IPR041228">
    <property type="entry name" value="Dynein_C"/>
</dbReference>
<dbReference type="SUPFAM" id="SSF52540">
    <property type="entry name" value="P-loop containing nucleoside triphosphate hydrolases"/>
    <property type="match status" value="3"/>
</dbReference>
<keyword evidence="11 16" id="KW-0175">Coiled coil</keyword>
<dbReference type="FunFam" id="1.20.920.20:FF:000006">
    <property type="entry name" value="Dynein, axonemal, heavy chain 6"/>
    <property type="match status" value="1"/>
</dbReference>
<evidence type="ECO:0000256" key="10">
    <source>
        <dbReference type="ARBA" id="ARBA00023017"/>
    </source>
</evidence>
<dbReference type="InterPro" id="IPR041466">
    <property type="entry name" value="Dynein_AAA5_ext"/>
</dbReference>
<dbReference type="Gene3D" id="1.10.8.710">
    <property type="match status" value="1"/>
</dbReference>
<keyword evidence="3" id="KW-0963">Cytoplasm</keyword>
<feature type="domain" description="Dynein heavy chain region D6 P-loop" evidence="17">
    <location>
        <begin position="1991"/>
        <end position="2103"/>
    </location>
</feature>
<accession>A0A126TIM3</accession>
<keyword evidence="4" id="KW-0150">Chloroplast</keyword>
<dbReference type="Pfam" id="PF12781">
    <property type="entry name" value="AAA_9"/>
    <property type="match status" value="1"/>
</dbReference>
<keyword evidence="7" id="KW-0547">Nucleotide-binding</keyword>
<evidence type="ECO:0000259" key="24">
    <source>
        <dbReference type="Pfam" id="PF18198"/>
    </source>
</evidence>
<dbReference type="FunFam" id="1.10.8.1220:FF:000001">
    <property type="entry name" value="Dynein axonemal heavy chain 5"/>
    <property type="match status" value="1"/>
</dbReference>
<dbReference type="Pfam" id="PF12775">
    <property type="entry name" value="AAA_7"/>
    <property type="match status" value="1"/>
</dbReference>
<feature type="domain" description="Dynein heavy chain AAA module D4" evidence="20">
    <location>
        <begin position="878"/>
        <end position="1138"/>
    </location>
</feature>
<dbReference type="Pfam" id="PF17852">
    <property type="entry name" value="Dynein_AAA_lid"/>
    <property type="match status" value="1"/>
</dbReference>
<evidence type="ECO:0000256" key="16">
    <source>
        <dbReference type="SAM" id="Coils"/>
    </source>
</evidence>
<dbReference type="InterPro" id="IPR043160">
    <property type="entry name" value="Dynein_C_barrel"/>
</dbReference>
<dbReference type="Pfam" id="PF03028">
    <property type="entry name" value="Dynein_heavy"/>
    <property type="match status" value="1"/>
</dbReference>
<evidence type="ECO:0000259" key="25">
    <source>
        <dbReference type="Pfam" id="PF18199"/>
    </source>
</evidence>
<name>A0A126TIM3_MARVE</name>
<feature type="domain" description="Dynein heavy chain hydrolytic ATP-binding dynein motor region" evidence="18">
    <location>
        <begin position="1"/>
        <end position="187"/>
    </location>
</feature>
<dbReference type="Gene3D" id="6.10.140.1060">
    <property type="match status" value="1"/>
</dbReference>
<evidence type="ECO:0000256" key="4">
    <source>
        <dbReference type="ARBA" id="ARBA00022528"/>
    </source>
</evidence>
<evidence type="ECO:0000256" key="3">
    <source>
        <dbReference type="ARBA" id="ARBA00022490"/>
    </source>
</evidence>
<dbReference type="FunFam" id="3.40.50.300:FF:000362">
    <property type="entry name" value="Dynein, axonemal, heavy chain 6"/>
    <property type="match status" value="1"/>
</dbReference>
<dbReference type="Pfam" id="PF12774">
    <property type="entry name" value="AAA_6"/>
    <property type="match status" value="1"/>
</dbReference>
<dbReference type="Pfam" id="PF12777">
    <property type="entry name" value="MT"/>
    <property type="match status" value="1"/>
</dbReference>
<dbReference type="Gene3D" id="1.10.8.720">
    <property type="entry name" value="Region D6 of dynein motor"/>
    <property type="match status" value="1"/>
</dbReference>
<dbReference type="Pfam" id="PF17857">
    <property type="entry name" value="AAA_lid_1"/>
    <property type="match status" value="1"/>
</dbReference>
<dbReference type="GO" id="GO:0003341">
    <property type="term" value="P:cilium movement"/>
    <property type="evidence" value="ECO:0007669"/>
    <property type="project" value="UniProtKB-ARBA"/>
</dbReference>
<dbReference type="GO" id="GO:0005524">
    <property type="term" value="F:ATP binding"/>
    <property type="evidence" value="ECO:0007669"/>
    <property type="project" value="UniProtKB-KW"/>
</dbReference>
<dbReference type="GO" id="GO:0060271">
    <property type="term" value="P:cilium assembly"/>
    <property type="evidence" value="ECO:0007669"/>
    <property type="project" value="UniProtKB-ARBA"/>
</dbReference>
<evidence type="ECO:0000259" key="21">
    <source>
        <dbReference type="Pfam" id="PF12781"/>
    </source>
</evidence>
<dbReference type="GO" id="GO:0005929">
    <property type="term" value="C:cilium"/>
    <property type="evidence" value="ECO:0007669"/>
    <property type="project" value="UniProtKB-ARBA"/>
</dbReference>
<dbReference type="GO" id="GO:0005874">
    <property type="term" value="C:microtubule"/>
    <property type="evidence" value="ECO:0007669"/>
    <property type="project" value="UniProtKB-KW"/>
</dbReference>
<comment type="similarity">
    <text evidence="2">Belongs to the dynein heavy chain family.</text>
</comment>
<keyword evidence="5" id="KW-0493">Microtubule</keyword>
<dbReference type="InterPro" id="IPR024317">
    <property type="entry name" value="Dynein_heavy_chain_D4_dom"/>
</dbReference>
<evidence type="ECO:0000313" key="26">
    <source>
        <dbReference type="EMBL" id="AML30860.1"/>
    </source>
</evidence>
<dbReference type="FunFam" id="1.20.1270.280:FF:000001">
    <property type="entry name" value="dynein heavy chain 7, axonemal"/>
    <property type="match status" value="1"/>
</dbReference>
<dbReference type="Gene3D" id="1.10.8.1220">
    <property type="match status" value="1"/>
</dbReference>
<dbReference type="Pfam" id="PF18198">
    <property type="entry name" value="AAA_lid_11"/>
    <property type="match status" value="1"/>
</dbReference>
<dbReference type="Pfam" id="PF18199">
    <property type="entry name" value="Dynein_C"/>
    <property type="match status" value="1"/>
</dbReference>
<evidence type="ECO:0000256" key="15">
    <source>
        <dbReference type="ARBA" id="ARBA00023273"/>
    </source>
</evidence>
<dbReference type="GO" id="GO:0045505">
    <property type="term" value="F:dynein intermediate chain binding"/>
    <property type="evidence" value="ECO:0007669"/>
    <property type="project" value="InterPro"/>
</dbReference>
<dbReference type="Gene3D" id="1.10.472.130">
    <property type="match status" value="1"/>
</dbReference>
<keyword evidence="12" id="KW-0969">Cilium</keyword>
<dbReference type="FunFam" id="1.20.920.30:FF:000002">
    <property type="entry name" value="Dynein axonemal heavy chain 3"/>
    <property type="match status" value="1"/>
</dbReference>
<keyword evidence="6" id="KW-0677">Repeat</keyword>
<feature type="domain" description="Dynein heavy chain 3 AAA+ lid" evidence="23">
    <location>
        <begin position="716"/>
        <end position="813"/>
    </location>
</feature>
<keyword evidence="8" id="KW-0067">ATP-binding</keyword>
<evidence type="ECO:0000259" key="20">
    <source>
        <dbReference type="Pfam" id="PF12780"/>
    </source>
</evidence>
<dbReference type="InterPro" id="IPR024743">
    <property type="entry name" value="Dynein_HC_stalk"/>
</dbReference>
<dbReference type="GO" id="GO:0008569">
    <property type="term" value="F:minus-end-directed microtubule motor activity"/>
    <property type="evidence" value="ECO:0007669"/>
    <property type="project" value="InterPro"/>
</dbReference>
<keyword evidence="9" id="KW-0282">Flagellum</keyword>
<dbReference type="EMBL" id="KU666436">
    <property type="protein sequence ID" value="AML30860.1"/>
    <property type="molecule type" value="mRNA"/>
</dbReference>
<evidence type="ECO:0000256" key="5">
    <source>
        <dbReference type="ARBA" id="ARBA00022701"/>
    </source>
</evidence>